<dbReference type="Proteomes" id="UP000093186">
    <property type="component" value="Unassembled WGS sequence"/>
</dbReference>
<reference evidence="4 5" key="1">
    <citation type="submission" date="2016-06" db="EMBL/GenBank/DDBJ databases">
        <title>Draft Genome Sequence of Tenacibaculum soleae UCD-KL19.</title>
        <authorList>
            <person name="Eisen J.A."/>
            <person name="Coil D.A."/>
            <person name="Lujan K.M."/>
        </authorList>
    </citation>
    <scope>NUCLEOTIDE SEQUENCE [LARGE SCALE GENOMIC DNA]</scope>
    <source>
        <strain evidence="4 5">UCD-KL19</strain>
    </source>
</reference>
<evidence type="ECO:0000259" key="3">
    <source>
        <dbReference type="Pfam" id="PF06580"/>
    </source>
</evidence>
<keyword evidence="4" id="KW-0808">Transferase</keyword>
<dbReference type="RefSeq" id="WP_068702750.1">
    <property type="nucleotide sequence ID" value="NZ_MAKX01000001.1"/>
</dbReference>
<accession>A0A1B9Y268</accession>
<dbReference type="EMBL" id="MAKX01000001">
    <property type="protein sequence ID" value="OCK43902.1"/>
    <property type="molecule type" value="Genomic_DNA"/>
</dbReference>
<keyword evidence="4" id="KW-0418">Kinase</keyword>
<keyword evidence="2" id="KW-1133">Transmembrane helix</keyword>
<dbReference type="GO" id="GO:0000155">
    <property type="term" value="F:phosphorelay sensor kinase activity"/>
    <property type="evidence" value="ECO:0007669"/>
    <property type="project" value="InterPro"/>
</dbReference>
<dbReference type="GO" id="GO:0016020">
    <property type="term" value="C:membrane"/>
    <property type="evidence" value="ECO:0007669"/>
    <property type="project" value="InterPro"/>
</dbReference>
<protein>
    <submittedName>
        <fullName evidence="4">Histidine kinase</fullName>
    </submittedName>
</protein>
<proteinExistence type="predicted"/>
<sequence length="337" mass="39368">MNTKLNQSDYFLLLVYYGISMLLEIDDYTERNNALIEYLIDIPIFIIMSIILVLTFSLWLIPKYIVNHKKYFHFAFFGLLTIIICGGLEYTAGFWSGSNPWKEFPNWWDFIKKSINYASNAISFPLGLLLTKKFYESQRDLLKIEKQQKENELKLLRSQIDPHFLFNNLNTLDSLIDFNPMKAKEYINRLSLIYRYLIQTKDAEVMELSEELKFAENYIFLIKTRFGNDYNFTINVKTSIKDKFVPTGAIQALLENVVKHNKSENNIAINTDICIKKNTLKVVNQKSKYVSKSDSLNTGLNNLKTRYKLLSDKEVIIINTDKEFSVSIPTINLSEEN</sequence>
<evidence type="ECO:0000313" key="5">
    <source>
        <dbReference type="Proteomes" id="UP000093186"/>
    </source>
</evidence>
<organism evidence="4 5">
    <name type="scientific">Tenacibaculum soleae</name>
    <dbReference type="NCBI Taxonomy" id="447689"/>
    <lineage>
        <taxon>Bacteria</taxon>
        <taxon>Pseudomonadati</taxon>
        <taxon>Bacteroidota</taxon>
        <taxon>Flavobacteriia</taxon>
        <taxon>Flavobacteriales</taxon>
        <taxon>Flavobacteriaceae</taxon>
        <taxon>Tenacibaculum</taxon>
    </lineage>
</organism>
<feature type="transmembrane region" description="Helical" evidence="2">
    <location>
        <begin position="42"/>
        <end position="62"/>
    </location>
</feature>
<dbReference type="AlphaFoldDB" id="A0A1B9Y268"/>
<dbReference type="STRING" id="447689.BA195_04185"/>
<dbReference type="PANTHER" id="PTHR34220:SF7">
    <property type="entry name" value="SENSOR HISTIDINE KINASE YPDA"/>
    <property type="match status" value="1"/>
</dbReference>
<evidence type="ECO:0000256" key="2">
    <source>
        <dbReference type="SAM" id="Phobius"/>
    </source>
</evidence>
<dbReference type="OrthoDB" id="9809908at2"/>
<dbReference type="InterPro" id="IPR010559">
    <property type="entry name" value="Sig_transdc_His_kin_internal"/>
</dbReference>
<dbReference type="InterPro" id="IPR050640">
    <property type="entry name" value="Bact_2-comp_sensor_kinase"/>
</dbReference>
<dbReference type="PANTHER" id="PTHR34220">
    <property type="entry name" value="SENSOR HISTIDINE KINASE YPDA"/>
    <property type="match status" value="1"/>
</dbReference>
<comment type="caution">
    <text evidence="4">The sequence shown here is derived from an EMBL/GenBank/DDBJ whole genome shotgun (WGS) entry which is preliminary data.</text>
</comment>
<keyword evidence="5" id="KW-1185">Reference proteome</keyword>
<gene>
    <name evidence="4" type="ORF">BA195_04185</name>
</gene>
<keyword evidence="1" id="KW-0175">Coiled coil</keyword>
<dbReference type="Pfam" id="PF06580">
    <property type="entry name" value="His_kinase"/>
    <property type="match status" value="1"/>
</dbReference>
<evidence type="ECO:0000313" key="4">
    <source>
        <dbReference type="EMBL" id="OCK43902.1"/>
    </source>
</evidence>
<feature type="coiled-coil region" evidence="1">
    <location>
        <begin position="132"/>
        <end position="159"/>
    </location>
</feature>
<keyword evidence="2" id="KW-0472">Membrane</keyword>
<name>A0A1B9Y268_9FLAO</name>
<evidence type="ECO:0000256" key="1">
    <source>
        <dbReference type="SAM" id="Coils"/>
    </source>
</evidence>
<keyword evidence="2" id="KW-0812">Transmembrane</keyword>
<feature type="transmembrane region" description="Helical" evidence="2">
    <location>
        <begin position="74"/>
        <end position="95"/>
    </location>
</feature>
<feature type="domain" description="Signal transduction histidine kinase internal region" evidence="3">
    <location>
        <begin position="152"/>
        <end position="229"/>
    </location>
</feature>